<dbReference type="AlphaFoldDB" id="A0A941CN80"/>
<accession>A0A941CN80</accession>
<dbReference type="InterPro" id="IPR000182">
    <property type="entry name" value="GNAT_dom"/>
</dbReference>
<evidence type="ECO:0000313" key="3">
    <source>
        <dbReference type="Proteomes" id="UP000675379"/>
    </source>
</evidence>
<dbReference type="RefSeq" id="WP_211799693.1">
    <property type="nucleotide sequence ID" value="NZ_JAGSCS010000002.1"/>
</dbReference>
<name>A0A941CN80_9CLOT</name>
<sequence>MKEREVMKKSPAPIRGKHITLKPLTLKDFDVYYESGFQQEDPEVLRLTGTKAGVTREQLKSYVVRIVNAEDRVDFLLWNEEGRLVGEAVLNEIDEEVRRANFRIAFFQEKDFGKGYGSEATALTVDYGFTELHLHRIELEVFSINPRAKRAYEKAGFQLEGCLRDAEIIDGAYCDVLLMAMLEEDYERKKIKEIQAKNSVTV</sequence>
<dbReference type="GO" id="GO:0016747">
    <property type="term" value="F:acyltransferase activity, transferring groups other than amino-acyl groups"/>
    <property type="evidence" value="ECO:0007669"/>
    <property type="project" value="InterPro"/>
</dbReference>
<feature type="domain" description="N-acetyltransferase" evidence="1">
    <location>
        <begin position="19"/>
        <end position="184"/>
    </location>
</feature>
<dbReference type="EMBL" id="JAGSCS010000002">
    <property type="protein sequence ID" value="MBR0575177.1"/>
    <property type="molecule type" value="Genomic_DNA"/>
</dbReference>
<dbReference type="PANTHER" id="PTHR43415:SF3">
    <property type="entry name" value="GNAT-FAMILY ACETYLTRANSFERASE"/>
    <property type="match status" value="1"/>
</dbReference>
<dbReference type="Pfam" id="PF13302">
    <property type="entry name" value="Acetyltransf_3"/>
    <property type="match status" value="1"/>
</dbReference>
<dbReference type="SUPFAM" id="SSF55729">
    <property type="entry name" value="Acyl-CoA N-acyltransferases (Nat)"/>
    <property type="match status" value="1"/>
</dbReference>
<evidence type="ECO:0000259" key="1">
    <source>
        <dbReference type="PROSITE" id="PS51186"/>
    </source>
</evidence>
<dbReference type="PROSITE" id="PS51186">
    <property type="entry name" value="GNAT"/>
    <property type="match status" value="1"/>
</dbReference>
<protein>
    <submittedName>
        <fullName evidence="2">GNAT family N-acetyltransferase</fullName>
    </submittedName>
</protein>
<gene>
    <name evidence="2" type="ORF">KCG48_02370</name>
</gene>
<reference evidence="2" key="1">
    <citation type="submission" date="2021-04" db="EMBL/GenBank/DDBJ databases">
        <title>Proteiniclasticum sedimins sp. nov., an obligate anaerobic bacterium isolated from anaerobic sludge.</title>
        <authorList>
            <person name="Liu J."/>
        </authorList>
    </citation>
    <scope>NUCLEOTIDE SEQUENCE</scope>
    <source>
        <strain evidence="2">BAD-10</strain>
    </source>
</reference>
<comment type="caution">
    <text evidence="2">The sequence shown here is derived from an EMBL/GenBank/DDBJ whole genome shotgun (WGS) entry which is preliminary data.</text>
</comment>
<dbReference type="Proteomes" id="UP000675379">
    <property type="component" value="Unassembled WGS sequence"/>
</dbReference>
<organism evidence="2 3">
    <name type="scientific">Proteiniclasticum sediminis</name>
    <dbReference type="NCBI Taxonomy" id="2804028"/>
    <lineage>
        <taxon>Bacteria</taxon>
        <taxon>Bacillati</taxon>
        <taxon>Bacillota</taxon>
        <taxon>Clostridia</taxon>
        <taxon>Eubacteriales</taxon>
        <taxon>Clostridiaceae</taxon>
        <taxon>Proteiniclasticum</taxon>
    </lineage>
</organism>
<dbReference type="PANTHER" id="PTHR43415">
    <property type="entry name" value="SPERMIDINE N(1)-ACETYLTRANSFERASE"/>
    <property type="match status" value="1"/>
</dbReference>
<proteinExistence type="predicted"/>
<dbReference type="InterPro" id="IPR016181">
    <property type="entry name" value="Acyl_CoA_acyltransferase"/>
</dbReference>
<dbReference type="Gene3D" id="3.40.630.30">
    <property type="match status" value="1"/>
</dbReference>
<evidence type="ECO:0000313" key="2">
    <source>
        <dbReference type="EMBL" id="MBR0575177.1"/>
    </source>
</evidence>
<keyword evidence="3" id="KW-1185">Reference proteome</keyword>